<keyword evidence="5" id="KW-0539">Nucleus</keyword>
<dbReference type="InterPro" id="IPR036388">
    <property type="entry name" value="WH-like_DNA-bd_sf"/>
</dbReference>
<evidence type="ECO:0000256" key="5">
    <source>
        <dbReference type="ARBA" id="ARBA00023242"/>
    </source>
</evidence>
<dbReference type="Gene3D" id="2.40.50.140">
    <property type="entry name" value="Nucleic acid-binding proteins"/>
    <property type="match status" value="1"/>
</dbReference>
<dbReference type="GO" id="GO:0006289">
    <property type="term" value="P:nucleotide-excision repair"/>
    <property type="evidence" value="ECO:0007669"/>
    <property type="project" value="TreeGrafter"/>
</dbReference>
<keyword evidence="4" id="KW-0238">DNA-binding</keyword>
<dbReference type="GO" id="GO:0005736">
    <property type="term" value="C:RNA polymerase I complex"/>
    <property type="evidence" value="ECO:0007669"/>
    <property type="project" value="EnsemblFungi"/>
</dbReference>
<evidence type="ECO:0000259" key="7">
    <source>
        <dbReference type="Pfam" id="PF08784"/>
    </source>
</evidence>
<dbReference type="InterPro" id="IPR012340">
    <property type="entry name" value="NA-bd_OB-fold"/>
</dbReference>
<sequence length="231" mass="25908">MDGYLADDHSGTDTQRKIRTEQTIRPVTMKQVAKLEIPSDNSFTLDNAPVTFISLVGVVREINQQATNISYRIEDGTGSLEVRLWLSSPGNGGEDAPGRPDILENMYVRVIGRLNHFNKKLSVLAQYIRPITDSNEITYHFLEAILDHVKHIHGGDKDVVMGESSGNSLRDQVHNLISACPNDEGMHIDQIVQALRSQFSESDIRDMAHNLNSEGLLYTTLDDFHYRSADM</sequence>
<dbReference type="SUPFAM" id="SSF50249">
    <property type="entry name" value="Nucleic acid-binding proteins"/>
    <property type="match status" value="1"/>
</dbReference>
<evidence type="ECO:0000313" key="9">
    <source>
        <dbReference type="Proteomes" id="UP000242146"/>
    </source>
</evidence>
<dbReference type="GO" id="GO:0005662">
    <property type="term" value="C:DNA replication factor A complex"/>
    <property type="evidence" value="ECO:0007669"/>
    <property type="project" value="EnsemblFungi"/>
</dbReference>
<feature type="domain" description="Replication protein A C-terminal" evidence="7">
    <location>
        <begin position="155"/>
        <end position="223"/>
    </location>
</feature>
<evidence type="ECO:0000256" key="3">
    <source>
        <dbReference type="ARBA" id="ARBA00022705"/>
    </source>
</evidence>
<dbReference type="GO" id="GO:0006260">
    <property type="term" value="P:DNA replication"/>
    <property type="evidence" value="ECO:0007669"/>
    <property type="project" value="UniProtKB-KW"/>
</dbReference>
<dbReference type="CDD" id="cd04478">
    <property type="entry name" value="RPA2_DBD_D"/>
    <property type="match status" value="1"/>
</dbReference>
<accession>A0A1X2GKY0</accession>
<keyword evidence="9" id="KW-1185">Reference proteome</keyword>
<protein>
    <submittedName>
        <fullName evidence="8">Nucleic acid-binding protein</fullName>
    </submittedName>
</protein>
<evidence type="ECO:0000256" key="4">
    <source>
        <dbReference type="ARBA" id="ARBA00023125"/>
    </source>
</evidence>
<dbReference type="PANTHER" id="PTHR13989">
    <property type="entry name" value="REPLICATION PROTEIN A-RELATED"/>
    <property type="match status" value="1"/>
</dbReference>
<comment type="similarity">
    <text evidence="2">Belongs to the replication factor A protein 2 family.</text>
</comment>
<dbReference type="InterPro" id="IPR014646">
    <property type="entry name" value="Rfa2/RPA32"/>
</dbReference>
<dbReference type="OrthoDB" id="25571at2759"/>
<dbReference type="STRING" id="101127.A0A1X2GKY0"/>
<dbReference type="InterPro" id="IPR036390">
    <property type="entry name" value="WH_DNA-bd_sf"/>
</dbReference>
<comment type="subcellular location">
    <subcellularLocation>
        <location evidence="1">Nucleus</location>
    </subcellularLocation>
</comment>
<dbReference type="PIRSF" id="PIRSF036949">
    <property type="entry name" value="RPA32"/>
    <property type="match status" value="1"/>
</dbReference>
<dbReference type="AlphaFoldDB" id="A0A1X2GKY0"/>
<gene>
    <name evidence="8" type="ORF">DM01DRAFT_1406595</name>
</gene>
<dbReference type="Gene3D" id="1.10.10.10">
    <property type="entry name" value="Winged helix-like DNA-binding domain superfamily/Winged helix DNA-binding domain"/>
    <property type="match status" value="1"/>
</dbReference>
<dbReference type="GO" id="GO:0000781">
    <property type="term" value="C:chromosome, telomeric region"/>
    <property type="evidence" value="ECO:0007669"/>
    <property type="project" value="TreeGrafter"/>
</dbReference>
<dbReference type="SUPFAM" id="SSF46785">
    <property type="entry name" value="Winged helix' DNA-binding domain"/>
    <property type="match status" value="1"/>
</dbReference>
<evidence type="ECO:0000256" key="1">
    <source>
        <dbReference type="ARBA" id="ARBA00004123"/>
    </source>
</evidence>
<name>A0A1X2GKY0_9FUNG</name>
<evidence type="ECO:0000259" key="6">
    <source>
        <dbReference type="Pfam" id="PF01336"/>
    </source>
</evidence>
<proteinExistence type="inferred from homology"/>
<dbReference type="GO" id="GO:0003697">
    <property type="term" value="F:single-stranded DNA binding"/>
    <property type="evidence" value="ECO:0007669"/>
    <property type="project" value="EnsemblFungi"/>
</dbReference>
<dbReference type="GO" id="GO:0000724">
    <property type="term" value="P:double-strand break repair via homologous recombination"/>
    <property type="evidence" value="ECO:0007669"/>
    <property type="project" value="TreeGrafter"/>
</dbReference>
<reference evidence="8 9" key="1">
    <citation type="submission" date="2016-07" db="EMBL/GenBank/DDBJ databases">
        <title>Pervasive Adenine N6-methylation of Active Genes in Fungi.</title>
        <authorList>
            <consortium name="DOE Joint Genome Institute"/>
            <person name="Mondo S.J."/>
            <person name="Dannebaum R.O."/>
            <person name="Kuo R.C."/>
            <person name="Labutti K."/>
            <person name="Haridas S."/>
            <person name="Kuo A."/>
            <person name="Salamov A."/>
            <person name="Ahrendt S.R."/>
            <person name="Lipzen A."/>
            <person name="Sullivan W."/>
            <person name="Andreopoulos W.B."/>
            <person name="Clum A."/>
            <person name="Lindquist E."/>
            <person name="Daum C."/>
            <person name="Ramamoorthy G.K."/>
            <person name="Gryganskyi A."/>
            <person name="Culley D."/>
            <person name="Magnuson J.K."/>
            <person name="James T.Y."/>
            <person name="O'Malley M.A."/>
            <person name="Stajich J.E."/>
            <person name="Spatafora J.W."/>
            <person name="Visel A."/>
            <person name="Grigoriev I.V."/>
        </authorList>
    </citation>
    <scope>NUCLEOTIDE SEQUENCE [LARGE SCALE GENOMIC DNA]</scope>
    <source>
        <strain evidence="8 9">NRRL 3301</strain>
    </source>
</reference>
<feature type="domain" description="OB" evidence="6">
    <location>
        <begin position="54"/>
        <end position="131"/>
    </location>
</feature>
<dbReference type="Pfam" id="PF01336">
    <property type="entry name" value="tRNA_anti-codon"/>
    <property type="match status" value="1"/>
</dbReference>
<organism evidence="8 9">
    <name type="scientific">Hesseltinella vesiculosa</name>
    <dbReference type="NCBI Taxonomy" id="101127"/>
    <lineage>
        <taxon>Eukaryota</taxon>
        <taxon>Fungi</taxon>
        <taxon>Fungi incertae sedis</taxon>
        <taxon>Mucoromycota</taxon>
        <taxon>Mucoromycotina</taxon>
        <taxon>Mucoromycetes</taxon>
        <taxon>Mucorales</taxon>
        <taxon>Cunninghamellaceae</taxon>
        <taxon>Hesseltinella</taxon>
    </lineage>
</organism>
<dbReference type="PANTHER" id="PTHR13989:SF16">
    <property type="entry name" value="REPLICATION PROTEIN A2"/>
    <property type="match status" value="1"/>
</dbReference>
<dbReference type="EMBL" id="MCGT01000010">
    <property type="protein sequence ID" value="ORX56267.1"/>
    <property type="molecule type" value="Genomic_DNA"/>
</dbReference>
<dbReference type="InterPro" id="IPR014892">
    <property type="entry name" value="RPA_C"/>
</dbReference>
<dbReference type="InterPro" id="IPR040260">
    <property type="entry name" value="RFA2-like"/>
</dbReference>
<keyword evidence="3" id="KW-0235">DNA replication</keyword>
<evidence type="ECO:0000256" key="2">
    <source>
        <dbReference type="ARBA" id="ARBA00007815"/>
    </source>
</evidence>
<evidence type="ECO:0000313" key="8">
    <source>
        <dbReference type="EMBL" id="ORX56267.1"/>
    </source>
</evidence>
<dbReference type="GO" id="GO:0035861">
    <property type="term" value="C:site of double-strand break"/>
    <property type="evidence" value="ECO:0007669"/>
    <property type="project" value="EnsemblFungi"/>
</dbReference>
<comment type="caution">
    <text evidence="8">The sequence shown here is derived from an EMBL/GenBank/DDBJ whole genome shotgun (WGS) entry which is preliminary data.</text>
</comment>
<dbReference type="Proteomes" id="UP000242146">
    <property type="component" value="Unassembled WGS sequence"/>
</dbReference>
<dbReference type="InterPro" id="IPR004365">
    <property type="entry name" value="NA-bd_OB_tRNA"/>
</dbReference>
<dbReference type="FunFam" id="1.10.10.10:FF:000168">
    <property type="entry name" value="Replication protein A 32 kDa subunit"/>
    <property type="match status" value="1"/>
</dbReference>
<dbReference type="Pfam" id="PF08784">
    <property type="entry name" value="RPA_C"/>
    <property type="match status" value="1"/>
</dbReference>